<sequence length="58" mass="6574">MNITVKIESNGRPADELADEVINIVDRDYVHMYSKISKLKGLMYTGDFKRAKALVDSL</sequence>
<dbReference type="Proteomes" id="UP000004528">
    <property type="component" value="Unassembled WGS sequence"/>
</dbReference>
<reference evidence="1 2" key="1">
    <citation type="submission" date="2009-04" db="EMBL/GenBank/DDBJ databases">
        <authorList>
            <person name="Qin X."/>
            <person name="Bachman B."/>
            <person name="Battles P."/>
            <person name="Bell A."/>
            <person name="Bess C."/>
            <person name="Bickham C."/>
            <person name="Chaboub L."/>
            <person name="Chen D."/>
            <person name="Coyle M."/>
            <person name="Deiros D.R."/>
            <person name="Dinh H."/>
            <person name="Forbes L."/>
            <person name="Fowler G."/>
            <person name="Francisco L."/>
            <person name="Fu Q."/>
            <person name="Gubbala S."/>
            <person name="Hale W."/>
            <person name="Han Y."/>
            <person name="Hemphill L."/>
            <person name="Highlander S.K."/>
            <person name="Hirani K."/>
            <person name="Hogues M."/>
            <person name="Jackson L."/>
            <person name="Jakkamsetti A."/>
            <person name="Javaid M."/>
            <person name="Jiang H."/>
            <person name="Korchina V."/>
            <person name="Kovar C."/>
            <person name="Lara F."/>
            <person name="Lee S."/>
            <person name="Mata R."/>
            <person name="Mathew T."/>
            <person name="Moen C."/>
            <person name="Morales K."/>
            <person name="Munidasa M."/>
            <person name="Nazareth L."/>
            <person name="Ngo R."/>
            <person name="Nguyen L."/>
            <person name="Okwuonu G."/>
            <person name="Ongeri F."/>
            <person name="Patil S."/>
            <person name="Petrosino J."/>
            <person name="Pham C."/>
            <person name="Pham P."/>
            <person name="Pu L.-L."/>
            <person name="Puazo M."/>
            <person name="Raj R."/>
            <person name="Reid J."/>
            <person name="Rouhana J."/>
            <person name="Saada N."/>
            <person name="Shang Y."/>
            <person name="Simmons D."/>
            <person name="Thornton R."/>
            <person name="Warren J."/>
            <person name="Weissenberger G."/>
            <person name="Zhang J."/>
            <person name="Zhang L."/>
            <person name="Zhou C."/>
            <person name="Zhu D."/>
            <person name="Muzny D."/>
            <person name="Worley K."/>
            <person name="Gibbs R."/>
        </authorList>
    </citation>
    <scope>NUCLEOTIDE SEQUENCE [LARGE SCALE GENOMIC DNA]</scope>
    <source>
        <strain evidence="1 2">ATCC 33313</strain>
    </source>
</reference>
<gene>
    <name evidence="1" type="ORF">HMPREF0877_0126</name>
</gene>
<accession>C5R831</accession>
<organism evidence="1 2">
    <name type="scientific">Weissella paramesenteroides ATCC 33313</name>
    <dbReference type="NCBI Taxonomy" id="585506"/>
    <lineage>
        <taxon>Bacteria</taxon>
        <taxon>Bacillati</taxon>
        <taxon>Bacillota</taxon>
        <taxon>Bacilli</taxon>
        <taxon>Lactobacillales</taxon>
        <taxon>Lactobacillaceae</taxon>
        <taxon>Weissella</taxon>
    </lineage>
</organism>
<proteinExistence type="predicted"/>
<keyword evidence="2" id="KW-1185">Reference proteome</keyword>
<evidence type="ECO:0000313" key="2">
    <source>
        <dbReference type="Proteomes" id="UP000004528"/>
    </source>
</evidence>
<dbReference type="RefSeq" id="WP_002829048.1">
    <property type="nucleotide sequence ID" value="NZ_GG697136.1"/>
</dbReference>
<dbReference type="EMBL" id="ACKU01000004">
    <property type="protein sequence ID" value="EER75615.1"/>
    <property type="molecule type" value="Genomic_DNA"/>
</dbReference>
<dbReference type="STRING" id="585506.HMPREF0877_0126"/>
<comment type="caution">
    <text evidence="1">The sequence shown here is derived from an EMBL/GenBank/DDBJ whole genome shotgun (WGS) entry which is preliminary data.</text>
</comment>
<dbReference type="AlphaFoldDB" id="C5R831"/>
<dbReference type="HOGENOM" id="CLU_2978146_0_0_9"/>
<protein>
    <submittedName>
        <fullName evidence="1">Uncharacterized protein</fullName>
    </submittedName>
</protein>
<name>C5R831_WEIPA</name>
<evidence type="ECO:0000313" key="1">
    <source>
        <dbReference type="EMBL" id="EER75615.1"/>
    </source>
</evidence>